<reference evidence="1" key="2">
    <citation type="journal article" date="2015" name="Data Brief">
        <title>Shoot transcriptome of the giant reed, Arundo donax.</title>
        <authorList>
            <person name="Barrero R.A."/>
            <person name="Guerrero F.D."/>
            <person name="Moolhuijzen P."/>
            <person name="Goolsby J.A."/>
            <person name="Tidwell J."/>
            <person name="Bellgard S.E."/>
            <person name="Bellgard M.I."/>
        </authorList>
    </citation>
    <scope>NUCLEOTIDE SEQUENCE</scope>
    <source>
        <tissue evidence="1">Shoot tissue taken approximately 20 cm above the soil surface</tissue>
    </source>
</reference>
<protein>
    <submittedName>
        <fullName evidence="1">Uncharacterized protein</fullName>
    </submittedName>
</protein>
<reference evidence="1" key="1">
    <citation type="submission" date="2014-09" db="EMBL/GenBank/DDBJ databases">
        <authorList>
            <person name="Magalhaes I.L.F."/>
            <person name="Oliveira U."/>
            <person name="Santos F.R."/>
            <person name="Vidigal T.H.D.A."/>
            <person name="Brescovit A.D."/>
            <person name="Santos A.J."/>
        </authorList>
    </citation>
    <scope>NUCLEOTIDE SEQUENCE</scope>
    <source>
        <tissue evidence="1">Shoot tissue taken approximately 20 cm above the soil surface</tissue>
    </source>
</reference>
<dbReference type="AlphaFoldDB" id="A0A0A9BNT4"/>
<proteinExistence type="predicted"/>
<accession>A0A0A9BNT4</accession>
<evidence type="ECO:0000313" key="1">
    <source>
        <dbReference type="EMBL" id="JAD62900.1"/>
    </source>
</evidence>
<dbReference type="EMBL" id="GBRH01234995">
    <property type="protein sequence ID" value="JAD62900.1"/>
    <property type="molecule type" value="Transcribed_RNA"/>
</dbReference>
<name>A0A0A9BNT4_ARUDO</name>
<organism evidence="1">
    <name type="scientific">Arundo donax</name>
    <name type="common">Giant reed</name>
    <name type="synonym">Donax arundinaceus</name>
    <dbReference type="NCBI Taxonomy" id="35708"/>
    <lineage>
        <taxon>Eukaryota</taxon>
        <taxon>Viridiplantae</taxon>
        <taxon>Streptophyta</taxon>
        <taxon>Embryophyta</taxon>
        <taxon>Tracheophyta</taxon>
        <taxon>Spermatophyta</taxon>
        <taxon>Magnoliopsida</taxon>
        <taxon>Liliopsida</taxon>
        <taxon>Poales</taxon>
        <taxon>Poaceae</taxon>
        <taxon>PACMAD clade</taxon>
        <taxon>Arundinoideae</taxon>
        <taxon>Arundineae</taxon>
        <taxon>Arundo</taxon>
    </lineage>
</organism>
<sequence length="27" mass="3235">MLYWFVNIKVQENRDHKKPCQANLTSA</sequence>